<comment type="caution">
    <text evidence="1">The sequence shown here is derived from an EMBL/GenBank/DDBJ whole genome shotgun (WGS) entry which is preliminary data.</text>
</comment>
<keyword evidence="2" id="KW-1185">Reference proteome</keyword>
<dbReference type="RefSeq" id="WP_041044734.1">
    <property type="nucleotide sequence ID" value="NZ_JXAK01000001.1"/>
</dbReference>
<name>A0ABR5AN18_9BACL</name>
<organism evidence="1 2">
    <name type="scientific">Gordoniibacillus kamchatkensis</name>
    <dbReference type="NCBI Taxonomy" id="1590651"/>
    <lineage>
        <taxon>Bacteria</taxon>
        <taxon>Bacillati</taxon>
        <taxon>Bacillota</taxon>
        <taxon>Bacilli</taxon>
        <taxon>Bacillales</taxon>
        <taxon>Paenibacillaceae</taxon>
        <taxon>Gordoniibacillus</taxon>
    </lineage>
</organism>
<evidence type="ECO:0008006" key="3">
    <source>
        <dbReference type="Google" id="ProtNLM"/>
    </source>
</evidence>
<evidence type="ECO:0000313" key="2">
    <source>
        <dbReference type="Proteomes" id="UP000031967"/>
    </source>
</evidence>
<reference evidence="1 2" key="1">
    <citation type="submission" date="2014-12" db="EMBL/GenBank/DDBJ databases">
        <title>Draft genome sequence of Paenibacillus kamchatkensis strain B-2647.</title>
        <authorList>
            <person name="Karlyshev A.V."/>
            <person name="Kudryashova E.B."/>
        </authorList>
    </citation>
    <scope>NUCLEOTIDE SEQUENCE [LARGE SCALE GENOMIC DNA]</scope>
    <source>
        <strain evidence="1 2">VKM B-2647</strain>
    </source>
</reference>
<protein>
    <recommendedName>
        <fullName evidence="3">NIPSNAP domain-containing protein</fullName>
    </recommendedName>
</protein>
<sequence>METEKVFVEYAIAEEALDAYRAFMAEKRSGGMRFEWYEGTDQPGLFVEVWPGVAYAAYEEFKHRRSDPEDPDWGKLGDWVRGGLGKVHVWHFSAVLK</sequence>
<evidence type="ECO:0000313" key="1">
    <source>
        <dbReference type="EMBL" id="KIL42416.1"/>
    </source>
</evidence>
<dbReference type="Proteomes" id="UP000031967">
    <property type="component" value="Unassembled WGS sequence"/>
</dbReference>
<gene>
    <name evidence="1" type="ORF">SD70_00355</name>
</gene>
<proteinExistence type="predicted"/>
<accession>A0ABR5AN18</accession>
<dbReference type="EMBL" id="JXAK01000001">
    <property type="protein sequence ID" value="KIL42416.1"/>
    <property type="molecule type" value="Genomic_DNA"/>
</dbReference>